<reference evidence="1 2" key="1">
    <citation type="journal article" date="2009" name="PLoS Genet.">
        <title>The genome of Nectria haematococca: contribution of supernumerary chromosomes to gene expansion.</title>
        <authorList>
            <person name="Coleman J.J."/>
            <person name="Rounsley S.D."/>
            <person name="Rodriguez-Carres M."/>
            <person name="Kuo A."/>
            <person name="Wasmann C.C."/>
            <person name="Grimwood J."/>
            <person name="Schmutz J."/>
            <person name="Taga M."/>
            <person name="White G.J."/>
            <person name="Zhou S."/>
            <person name="Schwartz D.C."/>
            <person name="Freitag M."/>
            <person name="Ma L.J."/>
            <person name="Danchin E.G."/>
            <person name="Henrissat B."/>
            <person name="Coutinho P.M."/>
            <person name="Nelson D.R."/>
            <person name="Straney D."/>
            <person name="Napoli C.A."/>
            <person name="Barker B.M."/>
            <person name="Gribskov M."/>
            <person name="Rep M."/>
            <person name="Kroken S."/>
            <person name="Molnar I."/>
            <person name="Rensing C."/>
            <person name="Kennell J.C."/>
            <person name="Zamora J."/>
            <person name="Farman M.L."/>
            <person name="Selker E.U."/>
            <person name="Salamov A."/>
            <person name="Shapiro H."/>
            <person name="Pangilinan J."/>
            <person name="Lindquist E."/>
            <person name="Lamers C."/>
            <person name="Grigoriev I.V."/>
            <person name="Geiser D.M."/>
            <person name="Covert S.F."/>
            <person name="Temporini E."/>
            <person name="Vanetten H.D."/>
        </authorList>
    </citation>
    <scope>NUCLEOTIDE SEQUENCE [LARGE SCALE GENOMIC DNA]</scope>
    <source>
        <strain evidence="2">ATCC MYA-4622 / CBS 123669 / FGSC 9596 / NRRL 45880 / 77-13-4</strain>
    </source>
</reference>
<evidence type="ECO:0008006" key="3">
    <source>
        <dbReference type="Google" id="ProtNLM"/>
    </source>
</evidence>
<dbReference type="eggNOG" id="ENOG502TC7H">
    <property type="taxonomic scope" value="Eukaryota"/>
</dbReference>
<accession>C7ZG99</accession>
<dbReference type="HOGENOM" id="CLU_110355_2_4_1"/>
<dbReference type="PANTHER" id="PTHR33606">
    <property type="entry name" value="PROTEIN YCII"/>
    <property type="match status" value="1"/>
</dbReference>
<sequence>MTSSTSAVEKSEWLIHIPDLPDAKERRAAVFPQHIQRMKSDPQDFWVFGGETTLFRSTMTIISDQYEGATLKDRASPGQPPQITGSAMLVFASRRDDVVARLKDDPLVKERVWDLENAQIYPFFRPRRSAI</sequence>
<proteinExistence type="predicted"/>
<dbReference type="PANTHER" id="PTHR33606:SF3">
    <property type="entry name" value="PROTEIN YCII"/>
    <property type="match status" value="1"/>
</dbReference>
<dbReference type="SUPFAM" id="SSF54909">
    <property type="entry name" value="Dimeric alpha+beta barrel"/>
    <property type="match status" value="1"/>
</dbReference>
<dbReference type="InterPro" id="IPR011008">
    <property type="entry name" value="Dimeric_a/b-barrel"/>
</dbReference>
<name>C7ZG99_FUSV7</name>
<dbReference type="InParanoid" id="C7ZG99"/>
<dbReference type="InterPro" id="IPR051807">
    <property type="entry name" value="Sec-metab_biosynth-assoc"/>
</dbReference>
<dbReference type="EMBL" id="GG698925">
    <property type="protein sequence ID" value="EEU36878.1"/>
    <property type="molecule type" value="Genomic_DNA"/>
</dbReference>
<dbReference type="VEuPathDB" id="FungiDB:NECHADRAFT_80972"/>
<dbReference type="OrthoDB" id="5519740at2759"/>
<evidence type="ECO:0000313" key="1">
    <source>
        <dbReference type="EMBL" id="EEU36878.1"/>
    </source>
</evidence>
<dbReference type="Gene3D" id="3.30.70.1060">
    <property type="entry name" value="Dimeric alpha+beta barrel"/>
    <property type="match status" value="1"/>
</dbReference>
<dbReference type="KEGG" id="nhe:NECHADRAFT_80972"/>
<dbReference type="GeneID" id="9669830"/>
<organism evidence="1 2">
    <name type="scientific">Fusarium vanettenii (strain ATCC MYA-4622 / CBS 123669 / FGSC 9596 / NRRL 45880 / 77-13-4)</name>
    <name type="common">Fusarium solani subsp. pisi</name>
    <dbReference type="NCBI Taxonomy" id="660122"/>
    <lineage>
        <taxon>Eukaryota</taxon>
        <taxon>Fungi</taxon>
        <taxon>Dikarya</taxon>
        <taxon>Ascomycota</taxon>
        <taxon>Pezizomycotina</taxon>
        <taxon>Sordariomycetes</taxon>
        <taxon>Hypocreomycetidae</taxon>
        <taxon>Hypocreales</taxon>
        <taxon>Nectriaceae</taxon>
        <taxon>Fusarium</taxon>
        <taxon>Fusarium solani species complex</taxon>
        <taxon>Fusarium vanettenii</taxon>
    </lineage>
</organism>
<evidence type="ECO:0000313" key="2">
    <source>
        <dbReference type="Proteomes" id="UP000005206"/>
    </source>
</evidence>
<protein>
    <recommendedName>
        <fullName evidence="3">YCII-related domain-containing protein</fullName>
    </recommendedName>
</protein>
<dbReference type="Proteomes" id="UP000005206">
    <property type="component" value="Chromosome 6"/>
</dbReference>
<dbReference type="AlphaFoldDB" id="C7ZG99"/>
<keyword evidence="2" id="KW-1185">Reference proteome</keyword>
<gene>
    <name evidence="1" type="ORF">NECHADRAFT_80972</name>
</gene>
<dbReference type="RefSeq" id="XP_003042591.1">
    <property type="nucleotide sequence ID" value="XM_003042545.1"/>
</dbReference>
<dbReference type="OMA" id="ADREDMW"/>